<proteinExistence type="predicted"/>
<evidence type="ECO:0000313" key="5">
    <source>
        <dbReference type="EMBL" id="GBP13945.1"/>
    </source>
</evidence>
<dbReference type="PROSITE" id="PS00233">
    <property type="entry name" value="CHIT_BIND_RR_1"/>
    <property type="match status" value="1"/>
</dbReference>
<dbReference type="GO" id="GO:0031012">
    <property type="term" value="C:extracellular matrix"/>
    <property type="evidence" value="ECO:0007669"/>
    <property type="project" value="TreeGrafter"/>
</dbReference>
<protein>
    <submittedName>
        <fullName evidence="5">Cuticle protein 19</fullName>
    </submittedName>
</protein>
<dbReference type="EMBL" id="BGZK01000060">
    <property type="protein sequence ID" value="GBP13945.1"/>
    <property type="molecule type" value="Genomic_DNA"/>
</dbReference>
<dbReference type="GO" id="GO:0042302">
    <property type="term" value="F:structural constituent of cuticle"/>
    <property type="evidence" value="ECO:0007669"/>
    <property type="project" value="UniProtKB-UniRule"/>
</dbReference>
<evidence type="ECO:0000256" key="2">
    <source>
        <dbReference type="ARBA" id="ARBA00022729"/>
    </source>
</evidence>
<dbReference type="Proteomes" id="UP000299102">
    <property type="component" value="Unassembled WGS sequence"/>
</dbReference>
<gene>
    <name evidence="5" type="ORF">EVAR_10507_1</name>
</gene>
<comment type="caution">
    <text evidence="5">The sequence shown here is derived from an EMBL/GenBank/DDBJ whole genome shotgun (WGS) entry which is preliminary data.</text>
</comment>
<keyword evidence="1 3" id="KW-0193">Cuticle</keyword>
<evidence type="ECO:0000313" key="6">
    <source>
        <dbReference type="Proteomes" id="UP000299102"/>
    </source>
</evidence>
<feature type="chain" id="PRO_5020034616" evidence="4">
    <location>
        <begin position="17"/>
        <end position="239"/>
    </location>
</feature>
<dbReference type="PROSITE" id="PS51155">
    <property type="entry name" value="CHIT_BIND_RR_2"/>
    <property type="match status" value="1"/>
</dbReference>
<keyword evidence="6" id="KW-1185">Reference proteome</keyword>
<name>A0A4C1TIK2_EUMVA</name>
<dbReference type="OrthoDB" id="7471083at2759"/>
<reference evidence="5 6" key="1">
    <citation type="journal article" date="2019" name="Commun. Biol.">
        <title>The bagworm genome reveals a unique fibroin gene that provides high tensile strength.</title>
        <authorList>
            <person name="Kono N."/>
            <person name="Nakamura H."/>
            <person name="Ohtoshi R."/>
            <person name="Tomita M."/>
            <person name="Numata K."/>
            <person name="Arakawa K."/>
        </authorList>
    </citation>
    <scope>NUCLEOTIDE SEQUENCE [LARGE SCALE GENOMIC DNA]</scope>
</reference>
<dbReference type="PRINTS" id="PR00947">
    <property type="entry name" value="CUTICLE"/>
</dbReference>
<dbReference type="GO" id="GO:0005615">
    <property type="term" value="C:extracellular space"/>
    <property type="evidence" value="ECO:0007669"/>
    <property type="project" value="TreeGrafter"/>
</dbReference>
<keyword evidence="2 4" id="KW-0732">Signal</keyword>
<dbReference type="InterPro" id="IPR031311">
    <property type="entry name" value="CHIT_BIND_RR_consensus"/>
</dbReference>
<dbReference type="Pfam" id="PF00379">
    <property type="entry name" value="Chitin_bind_4"/>
    <property type="match status" value="1"/>
</dbReference>
<accession>A0A4C1TIK2</accession>
<evidence type="ECO:0000256" key="3">
    <source>
        <dbReference type="PROSITE-ProRule" id="PRU00497"/>
    </source>
</evidence>
<organism evidence="5 6">
    <name type="scientific">Eumeta variegata</name>
    <name type="common">Bagworm moth</name>
    <name type="synonym">Eumeta japonica</name>
    <dbReference type="NCBI Taxonomy" id="151549"/>
    <lineage>
        <taxon>Eukaryota</taxon>
        <taxon>Metazoa</taxon>
        <taxon>Ecdysozoa</taxon>
        <taxon>Arthropoda</taxon>
        <taxon>Hexapoda</taxon>
        <taxon>Insecta</taxon>
        <taxon>Pterygota</taxon>
        <taxon>Neoptera</taxon>
        <taxon>Endopterygota</taxon>
        <taxon>Lepidoptera</taxon>
        <taxon>Glossata</taxon>
        <taxon>Ditrysia</taxon>
        <taxon>Tineoidea</taxon>
        <taxon>Psychidae</taxon>
        <taxon>Oiketicinae</taxon>
        <taxon>Eumeta</taxon>
    </lineage>
</organism>
<evidence type="ECO:0000256" key="1">
    <source>
        <dbReference type="ARBA" id="ARBA00022460"/>
    </source>
</evidence>
<sequence length="239" mass="25982">MFQIICLLALTSCSRAGDPLDGLVYAPAHASLDYYAHPGYAFDYAVNDPVTGDKKAQWEKRDGDVVRGAYSLVEPDGSLRIVEYWADDKSGFNAVVKRIGPSHHPGAPTAHRAPIRLLPSFRPIGPISVGHVAEIDRLATAPIHTKPIVHSVVYPTVNLLHAQPVLHAPAPIIKSAPILAPNTALIASSAHVPAHDGVVRAQLKYLPIDHYRGRLNYIDVKEPHLSAWSAPNAFSKYTH</sequence>
<dbReference type="PANTHER" id="PTHR12236">
    <property type="entry name" value="STRUCTURAL CONTITUENT OF CUTICLE"/>
    <property type="match status" value="1"/>
</dbReference>
<dbReference type="InterPro" id="IPR051217">
    <property type="entry name" value="Insect_Cuticle_Struc_Prot"/>
</dbReference>
<feature type="signal peptide" evidence="4">
    <location>
        <begin position="1"/>
        <end position="16"/>
    </location>
</feature>
<dbReference type="STRING" id="151549.A0A4C1TIK2"/>
<dbReference type="InterPro" id="IPR000618">
    <property type="entry name" value="Insect_cuticle"/>
</dbReference>
<dbReference type="AlphaFoldDB" id="A0A4C1TIK2"/>
<dbReference type="PANTHER" id="PTHR12236:SF95">
    <property type="entry name" value="CUTICULAR PROTEIN 76BD, ISOFORM C-RELATED"/>
    <property type="match status" value="1"/>
</dbReference>
<evidence type="ECO:0000256" key="4">
    <source>
        <dbReference type="SAM" id="SignalP"/>
    </source>
</evidence>